<dbReference type="AlphaFoldDB" id="A0A1E5GIB2"/>
<reference evidence="2" key="1">
    <citation type="submission" date="2016-09" db="EMBL/GenBank/DDBJ databases">
        <authorList>
            <person name="Gulvik C.A."/>
        </authorList>
    </citation>
    <scope>NUCLEOTIDE SEQUENCE [LARGE SCALE GENOMIC DNA]</scope>
    <source>
        <strain evidence="2">LMG 8895</strain>
    </source>
</reference>
<keyword evidence="2" id="KW-1185">Reference proteome</keyword>
<dbReference type="InterPro" id="IPR019612">
    <property type="entry name" value="Minor_capsid_put"/>
</dbReference>
<organism evidence="1 2">
    <name type="scientific">Enterococcus termitis</name>
    <dbReference type="NCBI Taxonomy" id="332950"/>
    <lineage>
        <taxon>Bacteria</taxon>
        <taxon>Bacillati</taxon>
        <taxon>Bacillota</taxon>
        <taxon>Bacilli</taxon>
        <taxon>Lactobacillales</taxon>
        <taxon>Enterococcaceae</taxon>
        <taxon>Enterococcus</taxon>
    </lineage>
</organism>
<name>A0A1E5GIB2_9ENTE</name>
<dbReference type="EMBL" id="MIJY01000034">
    <property type="protein sequence ID" value="OEG12466.1"/>
    <property type="molecule type" value="Genomic_DNA"/>
</dbReference>
<dbReference type="Proteomes" id="UP000095094">
    <property type="component" value="Unassembled WGS sequence"/>
</dbReference>
<dbReference type="OrthoDB" id="2912567at2"/>
<evidence type="ECO:0000313" key="1">
    <source>
        <dbReference type="EMBL" id="OEG12466.1"/>
    </source>
</evidence>
<proteinExistence type="predicted"/>
<sequence>MLIQKPPKETLIEEFDYREFLGEGDYNKPRYGESIKVKSVRIDRTPKYTFGSQGKQILFNATVFCYVGLTTPLPEFKEQDMLIFDGREHTVVSAAVFKEPYVDQIYSYEIGVI</sequence>
<dbReference type="RefSeq" id="WP_069664167.1">
    <property type="nucleotide sequence ID" value="NZ_JBHUJJ010000001.1"/>
</dbReference>
<gene>
    <name evidence="1" type="ORF">BCR25_07980</name>
</gene>
<evidence type="ECO:0000313" key="2">
    <source>
        <dbReference type="Proteomes" id="UP000095094"/>
    </source>
</evidence>
<protein>
    <submittedName>
        <fullName evidence="1">Minor capsid protein</fullName>
    </submittedName>
</protein>
<accession>A0A1E5GIB2</accession>
<comment type="caution">
    <text evidence="1">The sequence shown here is derived from an EMBL/GenBank/DDBJ whole genome shotgun (WGS) entry which is preliminary data.</text>
</comment>
<dbReference type="Pfam" id="PF10665">
    <property type="entry name" value="Minor_capsid_1"/>
    <property type="match status" value="1"/>
</dbReference>